<gene>
    <name evidence="2" type="ORF">BpHYR1_040242</name>
</gene>
<sequence>MQSRLGVETSNKKCVETATRTNTWPTKLAHSWSQTRSGQKNQPQFDHATKNPTCPLARPHSPSSPIPLLFHLRQPQTKTKKEKKKEKNY</sequence>
<feature type="compositionally biased region" description="Polar residues" evidence="1">
    <location>
        <begin position="18"/>
        <end position="44"/>
    </location>
</feature>
<name>A0A3M7R3Z4_BRAPC</name>
<evidence type="ECO:0000313" key="2">
    <source>
        <dbReference type="EMBL" id="RNA18327.1"/>
    </source>
</evidence>
<dbReference type="AlphaFoldDB" id="A0A3M7R3Z4"/>
<reference evidence="2 3" key="1">
    <citation type="journal article" date="2018" name="Sci. Rep.">
        <title>Genomic signatures of local adaptation to the degree of environmental predictability in rotifers.</title>
        <authorList>
            <person name="Franch-Gras L."/>
            <person name="Hahn C."/>
            <person name="Garcia-Roger E.M."/>
            <person name="Carmona M.J."/>
            <person name="Serra M."/>
            <person name="Gomez A."/>
        </authorList>
    </citation>
    <scope>NUCLEOTIDE SEQUENCE [LARGE SCALE GENOMIC DNA]</scope>
    <source>
        <strain evidence="2">HYR1</strain>
    </source>
</reference>
<feature type="compositionally biased region" description="Basic residues" evidence="1">
    <location>
        <begin position="78"/>
        <end position="89"/>
    </location>
</feature>
<comment type="caution">
    <text evidence="2">The sequence shown here is derived from an EMBL/GenBank/DDBJ whole genome shotgun (WGS) entry which is preliminary data.</text>
</comment>
<feature type="region of interest" description="Disordered" evidence="1">
    <location>
        <begin position="1"/>
        <end position="89"/>
    </location>
</feature>
<protein>
    <submittedName>
        <fullName evidence="2">Uncharacterized protein</fullName>
    </submittedName>
</protein>
<keyword evidence="3" id="KW-1185">Reference proteome</keyword>
<evidence type="ECO:0000313" key="3">
    <source>
        <dbReference type="Proteomes" id="UP000276133"/>
    </source>
</evidence>
<dbReference type="Proteomes" id="UP000276133">
    <property type="component" value="Unassembled WGS sequence"/>
</dbReference>
<accession>A0A3M7R3Z4</accession>
<evidence type="ECO:0000256" key="1">
    <source>
        <dbReference type="SAM" id="MobiDB-lite"/>
    </source>
</evidence>
<organism evidence="2 3">
    <name type="scientific">Brachionus plicatilis</name>
    <name type="common">Marine rotifer</name>
    <name type="synonym">Brachionus muelleri</name>
    <dbReference type="NCBI Taxonomy" id="10195"/>
    <lineage>
        <taxon>Eukaryota</taxon>
        <taxon>Metazoa</taxon>
        <taxon>Spiralia</taxon>
        <taxon>Gnathifera</taxon>
        <taxon>Rotifera</taxon>
        <taxon>Eurotatoria</taxon>
        <taxon>Monogononta</taxon>
        <taxon>Pseudotrocha</taxon>
        <taxon>Ploima</taxon>
        <taxon>Brachionidae</taxon>
        <taxon>Brachionus</taxon>
    </lineage>
</organism>
<proteinExistence type="predicted"/>
<dbReference type="EMBL" id="REGN01004263">
    <property type="protein sequence ID" value="RNA18327.1"/>
    <property type="molecule type" value="Genomic_DNA"/>
</dbReference>